<protein>
    <submittedName>
        <fullName evidence="1">Uncharacterized protein</fullName>
    </submittedName>
</protein>
<organism evidence="1 2">
    <name type="scientific">Corynebacterium mendelii</name>
    <dbReference type="NCBI Taxonomy" id="2765362"/>
    <lineage>
        <taxon>Bacteria</taxon>
        <taxon>Bacillati</taxon>
        <taxon>Actinomycetota</taxon>
        <taxon>Actinomycetes</taxon>
        <taxon>Mycobacteriales</taxon>
        <taxon>Corynebacteriaceae</taxon>
        <taxon>Corynebacterium</taxon>
    </lineage>
</organism>
<dbReference type="RefSeq" id="WP_207118554.1">
    <property type="nucleotide sequence ID" value="NZ_JAFLEQ010000008.1"/>
</dbReference>
<accession>A0A939DZR6</accession>
<reference evidence="1" key="1">
    <citation type="submission" date="2021-03" db="EMBL/GenBank/DDBJ databases">
        <authorList>
            <person name="Sun Q."/>
        </authorList>
    </citation>
    <scope>NUCLEOTIDE SEQUENCE</scope>
    <source>
        <strain evidence="1">CCM 8862</strain>
    </source>
</reference>
<keyword evidence="2" id="KW-1185">Reference proteome</keyword>
<proteinExistence type="predicted"/>
<dbReference type="EMBL" id="JAFLEQ010000008">
    <property type="protein sequence ID" value="MBN9643830.1"/>
    <property type="molecule type" value="Genomic_DNA"/>
</dbReference>
<evidence type="ECO:0000313" key="1">
    <source>
        <dbReference type="EMBL" id="MBN9643830.1"/>
    </source>
</evidence>
<gene>
    <name evidence="1" type="ORF">JZY06_04225</name>
</gene>
<evidence type="ECO:0000313" key="2">
    <source>
        <dbReference type="Proteomes" id="UP000664332"/>
    </source>
</evidence>
<dbReference type="AlphaFoldDB" id="A0A939DZR6"/>
<name>A0A939DZR6_9CORY</name>
<dbReference type="Proteomes" id="UP000664332">
    <property type="component" value="Unassembled WGS sequence"/>
</dbReference>
<sequence length="218" mass="25094">MDSDQFVTEVDKFFTEIRTLLESTLEGETRVVFYSTNEEKKRAAFTIDKTLKIGKPQSDRLHLKCVYRLCTNSTGNHLAIELSTFKVEFKSVKKFVPVVRFEYDRNARNKPASHFQFHADSVELGLLLARAGRYKTAAQQQDVHFPMGGDRFRVCLEDVIELLVREFCAVPKENWESLVQKGRQKYELQQAETVIRQNLALAIKLLEKSGYVVTPPNS</sequence>
<comment type="caution">
    <text evidence="1">The sequence shown here is derived from an EMBL/GenBank/DDBJ whole genome shotgun (WGS) entry which is preliminary data.</text>
</comment>